<dbReference type="Proteomes" id="UP000289886">
    <property type="component" value="Unassembled WGS sequence"/>
</dbReference>
<dbReference type="GO" id="GO:0030008">
    <property type="term" value="C:TRAPP complex"/>
    <property type="evidence" value="ECO:0007669"/>
    <property type="project" value="InterPro"/>
</dbReference>
<comment type="function">
    <text evidence="9">Core component of the TRAPP complexes which has a function of guanine nucleotide exchange factor activity for Rab1 GTPase. Plays a role in vesicular transport from endoplasmic reticulum to Golgi and autophagy. May play a role in dendrite postsynaptic membrane trafficking.</text>
</comment>
<keyword evidence="6" id="KW-0333">Golgi apparatus</keyword>
<dbReference type="FunFam" id="2.30.42.40:FF:000001">
    <property type="entry name" value="Trafficking protein particle complex 4"/>
    <property type="match status" value="1"/>
</dbReference>
<accession>A0A444UWR4</accession>
<reference evidence="12 13" key="1">
    <citation type="submission" date="2019-01" db="EMBL/GenBank/DDBJ databases">
        <title>Draft Genome and Complete Hox-Cluster Characterization of the Sterlet Sturgeon (Acipenser ruthenus).</title>
        <authorList>
            <person name="Wei Q."/>
        </authorList>
    </citation>
    <scope>NUCLEOTIDE SEQUENCE [LARGE SCALE GENOMIC DNA]</scope>
    <source>
        <strain evidence="12">WHYD16114868_AA</strain>
        <tissue evidence="12">Blood</tissue>
    </source>
</reference>
<evidence type="ECO:0000256" key="1">
    <source>
        <dbReference type="ARBA" id="ARBA00004240"/>
    </source>
</evidence>
<dbReference type="CDD" id="cd14856">
    <property type="entry name" value="TRAPPC4_synbindin"/>
    <property type="match status" value="1"/>
</dbReference>
<comment type="similarity">
    <text evidence="7">Belongs to the TRAPP small subunits family. TRAPPC4 subfamily.</text>
</comment>
<evidence type="ECO:0000256" key="3">
    <source>
        <dbReference type="ARBA" id="ARBA00022448"/>
    </source>
</evidence>
<gene>
    <name evidence="12" type="ORF">EOD39_19958</name>
</gene>
<evidence type="ECO:0000256" key="6">
    <source>
        <dbReference type="ARBA" id="ARBA00023034"/>
    </source>
</evidence>
<dbReference type="GO" id="GO:0006888">
    <property type="term" value="P:endoplasmic reticulum to Golgi vesicle-mediated transport"/>
    <property type="evidence" value="ECO:0007669"/>
    <property type="project" value="TreeGrafter"/>
</dbReference>
<sequence>MAIFSVYVVNKAGGLIYQYDSYTPRAEAEKTFSFPLDIVLKAHDERILVSFGQRDGIRVGHAVLSINGVDLNGRCTADGKDVIEYLKDPVNYPVSIRFGRPRLSSNEKLMLASMFHSLFAIGSQLSPEVGSSGIEMLETDTFKLHCYQTLTGIKFIILADPRQTGIDSLLRKIYEIYSDFALKNPFYSLEMPIRYTRKSKTLAFEMYLQLQNKTWLCDLHLKTCLSDWDMNEEMKLAATTDQFFQGEVPDFNPQNAYALVEAGLLHTDEKLNDQYLVRWHYARFSRRSSSGMEETQAPLYTEKEESNFQPSLWLMVNPRLACPIKYPQVEQPKPQPGPPLMEPKHSPLPPAPSSQSTREDLSLDESLLYTSSSSEYMVCIAS</sequence>
<keyword evidence="13" id="KW-1185">Reference proteome</keyword>
<keyword evidence="4" id="KW-0256">Endoplasmic reticulum</keyword>
<dbReference type="InterPro" id="IPR007233">
    <property type="entry name" value="TRAPPC"/>
</dbReference>
<protein>
    <recommendedName>
        <fullName evidence="8">Trafficking protein particle complex subunit 4</fullName>
    </recommendedName>
</protein>
<comment type="subunit">
    <text evidence="10">Component of the multisubunit TRAPP (transport protein particle) complex, which includes at least TRAPPC2, TRAPPC2L, TRAPPC3, TRAPPC3L, TRAPPC4, TRAPPC5, TRAPPC8, TRAPPC9, TRAPPC10, TRAPPC11 and TRAPPC12. Interacts with SDC2.</text>
</comment>
<dbReference type="PANTHER" id="PTHR23249">
    <property type="entry name" value="TRAFFICKING PROTEIN PARTICLE COMPLEX SUBUNIT"/>
    <property type="match status" value="1"/>
</dbReference>
<dbReference type="GO" id="GO:0005794">
    <property type="term" value="C:Golgi apparatus"/>
    <property type="evidence" value="ECO:0007669"/>
    <property type="project" value="UniProtKB-SubCell"/>
</dbReference>
<comment type="subcellular location">
    <subcellularLocation>
        <location evidence="1">Endoplasmic reticulum</location>
    </subcellularLocation>
    <subcellularLocation>
        <location evidence="2">Golgi apparatus</location>
    </subcellularLocation>
</comment>
<evidence type="ECO:0000256" key="5">
    <source>
        <dbReference type="ARBA" id="ARBA00022892"/>
    </source>
</evidence>
<dbReference type="Gene3D" id="2.30.42.40">
    <property type="match status" value="1"/>
</dbReference>
<dbReference type="GO" id="GO:0005783">
    <property type="term" value="C:endoplasmic reticulum"/>
    <property type="evidence" value="ECO:0007669"/>
    <property type="project" value="UniProtKB-SubCell"/>
</dbReference>
<evidence type="ECO:0000256" key="10">
    <source>
        <dbReference type="ARBA" id="ARBA00046941"/>
    </source>
</evidence>
<dbReference type="InterPro" id="IPR011012">
    <property type="entry name" value="Longin-like_dom_sf"/>
</dbReference>
<dbReference type="Gene3D" id="3.30.450.70">
    <property type="match status" value="1"/>
</dbReference>
<name>A0A444UWR4_ACIRT</name>
<organism evidence="12 13">
    <name type="scientific">Acipenser ruthenus</name>
    <name type="common">Sterlet sturgeon</name>
    <dbReference type="NCBI Taxonomy" id="7906"/>
    <lineage>
        <taxon>Eukaryota</taxon>
        <taxon>Metazoa</taxon>
        <taxon>Chordata</taxon>
        <taxon>Craniata</taxon>
        <taxon>Vertebrata</taxon>
        <taxon>Euteleostomi</taxon>
        <taxon>Actinopterygii</taxon>
        <taxon>Chondrostei</taxon>
        <taxon>Acipenseriformes</taxon>
        <taxon>Acipenseridae</taxon>
        <taxon>Acipenser</taxon>
    </lineage>
</organism>
<evidence type="ECO:0000313" key="12">
    <source>
        <dbReference type="EMBL" id="RXM92604.1"/>
    </source>
</evidence>
<evidence type="ECO:0000313" key="13">
    <source>
        <dbReference type="Proteomes" id="UP000289886"/>
    </source>
</evidence>
<comment type="caution">
    <text evidence="12">The sequence shown here is derived from an EMBL/GenBank/DDBJ whole genome shotgun (WGS) entry which is preliminary data.</text>
</comment>
<dbReference type="AlphaFoldDB" id="A0A444UWR4"/>
<keyword evidence="3" id="KW-0813">Transport</keyword>
<keyword evidence="5" id="KW-0931">ER-Golgi transport</keyword>
<evidence type="ECO:0000256" key="2">
    <source>
        <dbReference type="ARBA" id="ARBA00004555"/>
    </source>
</evidence>
<evidence type="ECO:0000256" key="11">
    <source>
        <dbReference type="SAM" id="MobiDB-lite"/>
    </source>
</evidence>
<dbReference type="EMBL" id="SCEB01005992">
    <property type="protein sequence ID" value="RXM92604.1"/>
    <property type="molecule type" value="Genomic_DNA"/>
</dbReference>
<dbReference type="SMART" id="SM01399">
    <property type="entry name" value="Sybindin"/>
    <property type="match status" value="1"/>
</dbReference>
<feature type="compositionally biased region" description="Pro residues" evidence="11">
    <location>
        <begin position="333"/>
        <end position="352"/>
    </location>
</feature>
<dbReference type="SUPFAM" id="SSF64356">
    <property type="entry name" value="SNARE-like"/>
    <property type="match status" value="1"/>
</dbReference>
<evidence type="ECO:0000256" key="4">
    <source>
        <dbReference type="ARBA" id="ARBA00022824"/>
    </source>
</evidence>
<evidence type="ECO:0000256" key="9">
    <source>
        <dbReference type="ARBA" id="ARBA00046052"/>
    </source>
</evidence>
<dbReference type="Pfam" id="PF04099">
    <property type="entry name" value="Sybindin"/>
    <property type="match status" value="1"/>
</dbReference>
<dbReference type="PANTHER" id="PTHR23249:SF15">
    <property type="entry name" value="TRAFFICKING PROTEIN PARTICLE COMPLEX SUBUNIT 4"/>
    <property type="match status" value="1"/>
</dbReference>
<evidence type="ECO:0000256" key="7">
    <source>
        <dbReference type="ARBA" id="ARBA00038179"/>
    </source>
</evidence>
<proteinExistence type="inferred from homology"/>
<feature type="region of interest" description="Disordered" evidence="11">
    <location>
        <begin position="327"/>
        <end position="365"/>
    </location>
</feature>
<evidence type="ECO:0000256" key="8">
    <source>
        <dbReference type="ARBA" id="ARBA00039791"/>
    </source>
</evidence>